<protein>
    <recommendedName>
        <fullName evidence="5">O-succinylbenzoate--CoA ligase</fullName>
    </recommendedName>
</protein>
<dbReference type="GO" id="GO:0016877">
    <property type="term" value="F:ligase activity, forming carbon-sulfur bonds"/>
    <property type="evidence" value="ECO:0007669"/>
    <property type="project" value="UniProtKB-ARBA"/>
</dbReference>
<dbReference type="InterPro" id="IPR025110">
    <property type="entry name" value="AMP-bd_C"/>
</dbReference>
<dbReference type="InterPro" id="IPR050237">
    <property type="entry name" value="ATP-dep_AMP-bd_enzyme"/>
</dbReference>
<dbReference type="KEGG" id="sphj:BSL82_11160"/>
<evidence type="ECO:0000313" key="3">
    <source>
        <dbReference type="EMBL" id="API59803.1"/>
    </source>
</evidence>
<proteinExistence type="predicted"/>
<accession>A0A1L3ZVZ5</accession>
<evidence type="ECO:0008006" key="5">
    <source>
        <dbReference type="Google" id="ProtNLM"/>
    </source>
</evidence>
<gene>
    <name evidence="3" type="ORF">BSL82_11160</name>
</gene>
<dbReference type="RefSeq" id="WP_072597593.1">
    <property type="nucleotide sequence ID" value="NZ_CP018221.1"/>
</dbReference>
<dbReference type="Gene3D" id="3.40.50.12780">
    <property type="entry name" value="N-terminal domain of ligase-like"/>
    <property type="match status" value="1"/>
</dbReference>
<name>A0A1L3ZVZ5_9SPHN</name>
<dbReference type="Gene3D" id="3.30.300.30">
    <property type="match status" value="1"/>
</dbReference>
<dbReference type="InterPro" id="IPR042099">
    <property type="entry name" value="ANL_N_sf"/>
</dbReference>
<dbReference type="Pfam" id="PF13193">
    <property type="entry name" value="AMP-binding_C"/>
    <property type="match status" value="1"/>
</dbReference>
<evidence type="ECO:0000313" key="4">
    <source>
        <dbReference type="Proteomes" id="UP000182063"/>
    </source>
</evidence>
<feature type="domain" description="AMP-binding enzyme C-terminal" evidence="2">
    <location>
        <begin position="425"/>
        <end position="500"/>
    </location>
</feature>
<reference evidence="4" key="1">
    <citation type="submission" date="2016-11" db="EMBL/GenBank/DDBJ databases">
        <title>Complete Genome Sequence of alachlor-degrading Sphingomonas sp. strain JJ-A5.</title>
        <authorList>
            <person name="Lee H."/>
            <person name="Ka J.-O."/>
        </authorList>
    </citation>
    <scope>NUCLEOTIDE SEQUENCE [LARGE SCALE GENOMIC DNA]</scope>
    <source>
        <strain evidence="4">JJ-A5</strain>
    </source>
</reference>
<dbReference type="InterPro" id="IPR000873">
    <property type="entry name" value="AMP-dep_synth/lig_dom"/>
</dbReference>
<dbReference type="STRING" id="1921510.BSL82_11160"/>
<sequence>MLVIEHFERGVERFRNRAAVIEGNGSLTYAEMEDRMIRIAQGLLRSDLPLDSSVALLSPNHSMVLACQYGIFKAGMLWVPINYRNSVNDNLAQLAKYDTRLLFFHSSLREHAVAALAALPELKHAICIDAKIDGFPSLSDWFSEPRDVTLAFPIREMEDAVAISSTGGTTGEPKGAIHTNRSFEAVVASVYALFQFDEPPVHLIVAPLTHAAAIFHYALLPRGGTQILLSSTDPLAVLEAIQQHRVSVVYLPPTLIYMVLAHPRLKDFDLSSLRYLLYGAAPMSVDKLREACDVFGPILIQSYGQTECLQFTTVLTPKDHEEILANPDLQHRLASVGRSGPFSRTEVVTEAGEIAADDEMGEIAFRSAMQMTEFYKDPDATAAIRRNGWQFSGDLGRRDADGYIYIVDRKRDMIISGGFNVFPGEVEQVVLGHPAVLDCVVVGIPHEKWGEMVTAAIEVKDGMSIDTAELLALCKERLGSIKAPKQIDIWPELPRSTAGKTLRRAVRDHYWAGMDRKI</sequence>
<evidence type="ECO:0000259" key="1">
    <source>
        <dbReference type="Pfam" id="PF00501"/>
    </source>
</evidence>
<dbReference type="PANTHER" id="PTHR43767:SF7">
    <property type="entry name" value="MEDIUM_LONG-CHAIN-FATTY-ACID--COA LIGASE FADD8"/>
    <property type="match status" value="1"/>
</dbReference>
<feature type="domain" description="AMP-dependent synthetase/ligase" evidence="1">
    <location>
        <begin position="7"/>
        <end position="373"/>
    </location>
</feature>
<dbReference type="AlphaFoldDB" id="A0A1L3ZVZ5"/>
<keyword evidence="4" id="KW-1185">Reference proteome</keyword>
<dbReference type="Pfam" id="PF00501">
    <property type="entry name" value="AMP-binding"/>
    <property type="match status" value="1"/>
</dbReference>
<dbReference type="InterPro" id="IPR045851">
    <property type="entry name" value="AMP-bd_C_sf"/>
</dbReference>
<dbReference type="SUPFAM" id="SSF56801">
    <property type="entry name" value="Acetyl-CoA synthetase-like"/>
    <property type="match status" value="1"/>
</dbReference>
<dbReference type="PANTHER" id="PTHR43767">
    <property type="entry name" value="LONG-CHAIN-FATTY-ACID--COA LIGASE"/>
    <property type="match status" value="1"/>
</dbReference>
<dbReference type="OrthoDB" id="7056261at2"/>
<dbReference type="EMBL" id="CP018221">
    <property type="protein sequence ID" value="API59803.1"/>
    <property type="molecule type" value="Genomic_DNA"/>
</dbReference>
<dbReference type="Proteomes" id="UP000182063">
    <property type="component" value="Chromosome"/>
</dbReference>
<evidence type="ECO:0000259" key="2">
    <source>
        <dbReference type="Pfam" id="PF13193"/>
    </source>
</evidence>
<organism evidence="3 4">
    <name type="scientific">Tardibacter chloracetimidivorans</name>
    <dbReference type="NCBI Taxonomy" id="1921510"/>
    <lineage>
        <taxon>Bacteria</taxon>
        <taxon>Pseudomonadati</taxon>
        <taxon>Pseudomonadota</taxon>
        <taxon>Alphaproteobacteria</taxon>
        <taxon>Sphingomonadales</taxon>
        <taxon>Sphingomonadaceae</taxon>
        <taxon>Tardibacter</taxon>
    </lineage>
</organism>